<dbReference type="PANTHER" id="PTHR24349">
    <property type="entry name" value="SERINE/THREONINE-PROTEIN KINASE"/>
    <property type="match status" value="1"/>
</dbReference>
<evidence type="ECO:0000256" key="6">
    <source>
        <dbReference type="ARBA" id="ARBA00022840"/>
    </source>
</evidence>
<dbReference type="Gene3D" id="1.10.510.10">
    <property type="entry name" value="Transferase(Phosphotransferase) domain 1"/>
    <property type="match status" value="1"/>
</dbReference>
<dbReference type="InterPro" id="IPR017441">
    <property type="entry name" value="Protein_kinase_ATP_BS"/>
</dbReference>
<evidence type="ECO:0000259" key="10">
    <source>
        <dbReference type="PROSITE" id="PS50011"/>
    </source>
</evidence>
<comment type="caution">
    <text evidence="12">The sequence shown here is derived from an EMBL/GenBank/DDBJ whole genome shotgun (WGS) entry which is preliminary data.</text>
</comment>
<dbReference type="InterPro" id="IPR008271">
    <property type="entry name" value="Ser/Thr_kinase_AS"/>
</dbReference>
<keyword evidence="3" id="KW-0808">Transferase</keyword>
<sequence length="699" mass="77985">MGGADVACDALPVSKGASQTSSLDSPCKRWWFLEQAFVCAACATGPQMPATPTSKSQMQWRNAWRSKSLPQLIEPHETDTLQRKATVGNFFAKDEDSTRSSVRSRTQGADPVVSPRTESSAAVEVNSDLLCSRHDGQLEVFDNYEFISAVGSGAFGRVLRAKNRYGGQMRACKALTTSTPLERKLVDTEIAILKVLNHPHVLQLYEVYFEPSMTDRRRKVYLITELCTGGDLLFRIAYHYQMLKSPMTEGHVAYQLRQLLSAAMYCHKRGIVHRDVKPDNVLFVDATASSPLKLIDFGLAGFAQQLRENAIEVSMPRSKSLGRLAKILPRVGARWFHVRKQMMQRAGTAFYMAPEMINAGVYDQKVDMFSIGAIMCEMLTGWHPFYTPNVDDAQSVQAKIVLPKPVVLPDDVFCNISEEACDVCQKLLEKDPARRLSAEQALQHAFFINPDMPTPYGNTNTGVLNGQVFEGLKQYASYNKLRRASLQLLAQELGEEQVQELRDVFLAMDSGDGQLDVEELREAARKVDFTLSPEEATELIAALGGPSSQMAGYREFIAAAGSSQVQYTFAQLKRCFEKLSTSGVIRFQDMPHLFSHSISESEWEDIIKSTRTADREESPTAKSTISLDKFMSMMQCPLQEGEATLPTSSSPLHVHGEDPKQAGSPVKFWQRIVATMSDLLIQDKKMPMQMHLLNLSPYL</sequence>
<evidence type="ECO:0000256" key="8">
    <source>
        <dbReference type="PROSITE-ProRule" id="PRU10141"/>
    </source>
</evidence>
<dbReference type="SUPFAM" id="SSF47473">
    <property type="entry name" value="EF-hand"/>
    <property type="match status" value="1"/>
</dbReference>
<evidence type="ECO:0000259" key="11">
    <source>
        <dbReference type="PROSITE" id="PS50222"/>
    </source>
</evidence>
<dbReference type="InterPro" id="IPR000719">
    <property type="entry name" value="Prot_kinase_dom"/>
</dbReference>
<dbReference type="InterPro" id="IPR050205">
    <property type="entry name" value="CDPK_Ser/Thr_kinases"/>
</dbReference>
<protein>
    <recommendedName>
        <fullName evidence="14">Non-specific serine/threonine protein kinase</fullName>
    </recommendedName>
</protein>
<keyword evidence="4 8" id="KW-0547">Nucleotide-binding</keyword>
<dbReference type="PROSITE" id="PS00107">
    <property type="entry name" value="PROTEIN_KINASE_ATP"/>
    <property type="match status" value="1"/>
</dbReference>
<organism evidence="12 13">
    <name type="scientific">Durusdinium trenchii</name>
    <dbReference type="NCBI Taxonomy" id="1381693"/>
    <lineage>
        <taxon>Eukaryota</taxon>
        <taxon>Sar</taxon>
        <taxon>Alveolata</taxon>
        <taxon>Dinophyceae</taxon>
        <taxon>Suessiales</taxon>
        <taxon>Symbiodiniaceae</taxon>
        <taxon>Durusdinium</taxon>
    </lineage>
</organism>
<evidence type="ECO:0000256" key="9">
    <source>
        <dbReference type="SAM" id="MobiDB-lite"/>
    </source>
</evidence>
<dbReference type="InterPro" id="IPR011992">
    <property type="entry name" value="EF-hand-dom_pair"/>
</dbReference>
<feature type="region of interest" description="Disordered" evidence="9">
    <location>
        <begin position="94"/>
        <end position="118"/>
    </location>
</feature>
<dbReference type="PROSITE" id="PS00108">
    <property type="entry name" value="PROTEIN_KINASE_ST"/>
    <property type="match status" value="1"/>
</dbReference>
<feature type="domain" description="Protein kinase" evidence="10">
    <location>
        <begin position="144"/>
        <end position="447"/>
    </location>
</feature>
<keyword evidence="13" id="KW-1185">Reference proteome</keyword>
<dbReference type="Proteomes" id="UP001642484">
    <property type="component" value="Unassembled WGS sequence"/>
</dbReference>
<evidence type="ECO:0000256" key="1">
    <source>
        <dbReference type="ARBA" id="ARBA00001946"/>
    </source>
</evidence>
<feature type="region of interest" description="Disordered" evidence="9">
    <location>
        <begin position="642"/>
        <end position="661"/>
    </location>
</feature>
<keyword evidence="6 8" id="KW-0067">ATP-binding</keyword>
<evidence type="ECO:0000313" key="12">
    <source>
        <dbReference type="EMBL" id="CAK9062799.1"/>
    </source>
</evidence>
<evidence type="ECO:0000256" key="3">
    <source>
        <dbReference type="ARBA" id="ARBA00022679"/>
    </source>
</evidence>
<feature type="domain" description="EF-hand" evidence="11">
    <location>
        <begin position="496"/>
        <end position="530"/>
    </location>
</feature>
<dbReference type="SMART" id="SM00220">
    <property type="entry name" value="S_TKc"/>
    <property type="match status" value="1"/>
</dbReference>
<dbReference type="Pfam" id="PF00069">
    <property type="entry name" value="Pkinase"/>
    <property type="match status" value="1"/>
</dbReference>
<dbReference type="PROSITE" id="PS50222">
    <property type="entry name" value="EF_HAND_2"/>
    <property type="match status" value="1"/>
</dbReference>
<evidence type="ECO:0008006" key="14">
    <source>
        <dbReference type="Google" id="ProtNLM"/>
    </source>
</evidence>
<dbReference type="Gene3D" id="1.10.238.10">
    <property type="entry name" value="EF-hand"/>
    <property type="match status" value="1"/>
</dbReference>
<reference evidence="12 13" key="1">
    <citation type="submission" date="2024-02" db="EMBL/GenBank/DDBJ databases">
        <authorList>
            <person name="Chen Y."/>
            <person name="Shah S."/>
            <person name="Dougan E. K."/>
            <person name="Thang M."/>
            <person name="Chan C."/>
        </authorList>
    </citation>
    <scope>NUCLEOTIDE SEQUENCE [LARGE SCALE GENOMIC DNA]</scope>
</reference>
<name>A0ABP0NK25_9DINO</name>
<evidence type="ECO:0000256" key="2">
    <source>
        <dbReference type="ARBA" id="ARBA00022527"/>
    </source>
</evidence>
<evidence type="ECO:0000256" key="5">
    <source>
        <dbReference type="ARBA" id="ARBA00022777"/>
    </source>
</evidence>
<dbReference type="SUPFAM" id="SSF56112">
    <property type="entry name" value="Protein kinase-like (PK-like)"/>
    <property type="match status" value="1"/>
</dbReference>
<accession>A0ABP0NK25</accession>
<dbReference type="InterPro" id="IPR002048">
    <property type="entry name" value="EF_hand_dom"/>
</dbReference>
<keyword evidence="2" id="KW-0723">Serine/threonine-protein kinase</keyword>
<comment type="cofactor">
    <cofactor evidence="1">
        <name>Mg(2+)</name>
        <dbReference type="ChEBI" id="CHEBI:18420"/>
    </cofactor>
</comment>
<dbReference type="EMBL" id="CAXAMN010021729">
    <property type="protein sequence ID" value="CAK9062799.1"/>
    <property type="molecule type" value="Genomic_DNA"/>
</dbReference>
<proteinExistence type="inferred from homology"/>
<comment type="similarity">
    <text evidence="7">Belongs to the protein kinase superfamily. Ser/Thr protein kinase family. CDPK subfamily.</text>
</comment>
<dbReference type="PROSITE" id="PS50011">
    <property type="entry name" value="PROTEIN_KINASE_DOM"/>
    <property type="match status" value="1"/>
</dbReference>
<feature type="binding site" evidence="8">
    <location>
        <position position="173"/>
    </location>
    <ligand>
        <name>ATP</name>
        <dbReference type="ChEBI" id="CHEBI:30616"/>
    </ligand>
</feature>
<keyword evidence="5" id="KW-0418">Kinase</keyword>
<evidence type="ECO:0000256" key="4">
    <source>
        <dbReference type="ARBA" id="ARBA00022741"/>
    </source>
</evidence>
<dbReference type="InterPro" id="IPR011009">
    <property type="entry name" value="Kinase-like_dom_sf"/>
</dbReference>
<gene>
    <name evidence="12" type="ORF">CCMP2556_LOCUS30872</name>
</gene>
<evidence type="ECO:0000313" key="13">
    <source>
        <dbReference type="Proteomes" id="UP001642484"/>
    </source>
</evidence>
<dbReference type="Gene3D" id="3.30.200.20">
    <property type="entry name" value="Phosphorylase Kinase, domain 1"/>
    <property type="match status" value="1"/>
</dbReference>
<evidence type="ECO:0000256" key="7">
    <source>
        <dbReference type="ARBA" id="ARBA00024334"/>
    </source>
</evidence>